<accession>A0A5P8W835</accession>
<dbReference type="AlphaFoldDB" id="A0A5P8W835"/>
<gene>
    <name evidence="1" type="ORF">GXM_06461</name>
</gene>
<dbReference type="Proteomes" id="UP000326678">
    <property type="component" value="Chromosome Gxm1"/>
</dbReference>
<keyword evidence="2" id="KW-1185">Reference proteome</keyword>
<proteinExistence type="predicted"/>
<evidence type="ECO:0000313" key="1">
    <source>
        <dbReference type="EMBL" id="QFS48967.1"/>
    </source>
</evidence>
<dbReference type="EMBL" id="CP045226">
    <property type="protein sequence ID" value="QFS48967.1"/>
    <property type="molecule type" value="Genomic_DNA"/>
</dbReference>
<organism evidence="1 2">
    <name type="scientific">Nostoc sphaeroides CCNUC1</name>
    <dbReference type="NCBI Taxonomy" id="2653204"/>
    <lineage>
        <taxon>Bacteria</taxon>
        <taxon>Bacillati</taxon>
        <taxon>Cyanobacteriota</taxon>
        <taxon>Cyanophyceae</taxon>
        <taxon>Nostocales</taxon>
        <taxon>Nostocaceae</taxon>
        <taxon>Nostoc</taxon>
    </lineage>
</organism>
<sequence>MEYFFTWKSLSNRFQLFGVPDGNSALIATIMALLNSTNLLRNQDLRSTIISLSWA</sequence>
<name>A0A5P8W835_9NOSO</name>
<dbReference type="KEGG" id="nsh:GXM_06461"/>
<protein>
    <submittedName>
        <fullName evidence="1">Uncharacterized protein</fullName>
    </submittedName>
</protein>
<evidence type="ECO:0000313" key="2">
    <source>
        <dbReference type="Proteomes" id="UP000326678"/>
    </source>
</evidence>
<reference evidence="1 2" key="1">
    <citation type="submission" date="2019-10" db="EMBL/GenBank/DDBJ databases">
        <title>Genomic and transcriptomic insights into the perfect genentic adaptation of a filamentous nitrogen-fixing cyanobacterium to rice fields.</title>
        <authorList>
            <person name="Chen Z."/>
        </authorList>
    </citation>
    <scope>NUCLEOTIDE SEQUENCE [LARGE SCALE GENOMIC DNA]</scope>
    <source>
        <strain evidence="1">CCNUC1</strain>
    </source>
</reference>